<dbReference type="InterPro" id="IPR003597">
    <property type="entry name" value="Ig_C1-set"/>
</dbReference>
<name>A0AA88TSX2_9TELE</name>
<keyword evidence="3" id="KW-0472">Membrane</keyword>
<dbReference type="SMART" id="SM00407">
    <property type="entry name" value="IGc1"/>
    <property type="match status" value="1"/>
</dbReference>
<dbReference type="Proteomes" id="UP001187343">
    <property type="component" value="Unassembled WGS sequence"/>
</dbReference>
<dbReference type="SUPFAM" id="SSF48726">
    <property type="entry name" value="Immunoglobulin"/>
    <property type="match status" value="1"/>
</dbReference>
<reference evidence="5" key="1">
    <citation type="submission" date="2023-08" db="EMBL/GenBank/DDBJ databases">
        <title>Chromosome-level Genome Assembly of mud carp (Cirrhinus molitorella).</title>
        <authorList>
            <person name="Liu H."/>
        </authorList>
    </citation>
    <scope>NUCLEOTIDE SEQUENCE</scope>
    <source>
        <strain evidence="5">Prfri</strain>
        <tissue evidence="5">Muscle</tissue>
    </source>
</reference>
<dbReference type="Pfam" id="PF07654">
    <property type="entry name" value="C1-set"/>
    <property type="match status" value="1"/>
</dbReference>
<feature type="region of interest" description="Disordered" evidence="2">
    <location>
        <begin position="163"/>
        <end position="212"/>
    </location>
</feature>
<dbReference type="Gene3D" id="2.60.40.10">
    <property type="entry name" value="Immunoglobulins"/>
    <property type="match status" value="1"/>
</dbReference>
<sequence>MIHGVEGVSLTQSQKVLVKQKVDGAVALQQKISLTKAEEKLAIIDCQLHYLFVQEQMTVGNKKVFGSGTRLYVTDKIIAPKLSGYLPSAKGPDKHDKQTMLCQASGMFPDLVRFEWKKNGATWNDVSEGDVVEQRNTSPEITVTSILIVDKDKAKNNNYQCSVTHEGSNTGPQILDMKKEDSTQTGESTQNDPVKGTCAPTEDPIKKETSGDSEQISSMSLFVYAYGVMLMKNALFFCVVSVFLLQRRAGKKDEIS</sequence>
<evidence type="ECO:0000259" key="4">
    <source>
        <dbReference type="PROSITE" id="PS50835"/>
    </source>
</evidence>
<dbReference type="InterPro" id="IPR036179">
    <property type="entry name" value="Ig-like_dom_sf"/>
</dbReference>
<feature type="domain" description="Ig-like" evidence="4">
    <location>
        <begin position="80"/>
        <end position="178"/>
    </location>
</feature>
<protein>
    <recommendedName>
        <fullName evidence="4">Ig-like domain-containing protein</fullName>
    </recommendedName>
</protein>
<proteinExistence type="predicted"/>
<dbReference type="PANTHER" id="PTHR23411">
    <property type="entry name" value="TAPASIN"/>
    <property type="match status" value="1"/>
</dbReference>
<keyword evidence="6" id="KW-1185">Reference proteome</keyword>
<gene>
    <name evidence="5" type="ORF">Q8A67_008991</name>
</gene>
<feature type="compositionally biased region" description="Polar residues" evidence="2">
    <location>
        <begin position="163"/>
        <end position="172"/>
    </location>
</feature>
<accession>A0AA88TSX2</accession>
<comment type="caution">
    <text evidence="5">The sequence shown here is derived from an EMBL/GenBank/DDBJ whole genome shotgun (WGS) entry which is preliminary data.</text>
</comment>
<feature type="transmembrane region" description="Helical" evidence="3">
    <location>
        <begin position="221"/>
        <end position="245"/>
    </location>
</feature>
<keyword evidence="1" id="KW-0393">Immunoglobulin domain</keyword>
<evidence type="ECO:0000313" key="5">
    <source>
        <dbReference type="EMBL" id="KAK2900876.1"/>
    </source>
</evidence>
<evidence type="ECO:0000256" key="2">
    <source>
        <dbReference type="SAM" id="MobiDB-lite"/>
    </source>
</evidence>
<organism evidence="5 6">
    <name type="scientific">Cirrhinus molitorella</name>
    <name type="common">mud carp</name>
    <dbReference type="NCBI Taxonomy" id="172907"/>
    <lineage>
        <taxon>Eukaryota</taxon>
        <taxon>Metazoa</taxon>
        <taxon>Chordata</taxon>
        <taxon>Craniata</taxon>
        <taxon>Vertebrata</taxon>
        <taxon>Euteleostomi</taxon>
        <taxon>Actinopterygii</taxon>
        <taxon>Neopterygii</taxon>
        <taxon>Teleostei</taxon>
        <taxon>Ostariophysi</taxon>
        <taxon>Cypriniformes</taxon>
        <taxon>Cyprinidae</taxon>
        <taxon>Labeoninae</taxon>
        <taxon>Labeonini</taxon>
        <taxon>Cirrhinus</taxon>
    </lineage>
</organism>
<evidence type="ECO:0000256" key="3">
    <source>
        <dbReference type="SAM" id="Phobius"/>
    </source>
</evidence>
<feature type="compositionally biased region" description="Polar residues" evidence="2">
    <location>
        <begin position="183"/>
        <end position="192"/>
    </location>
</feature>
<dbReference type="InterPro" id="IPR050380">
    <property type="entry name" value="Immune_Resp_Modulators"/>
</dbReference>
<dbReference type="InterPro" id="IPR013783">
    <property type="entry name" value="Ig-like_fold"/>
</dbReference>
<dbReference type="AlphaFoldDB" id="A0AA88TSX2"/>
<keyword evidence="3" id="KW-0812">Transmembrane</keyword>
<dbReference type="InterPro" id="IPR007110">
    <property type="entry name" value="Ig-like_dom"/>
</dbReference>
<evidence type="ECO:0000256" key="1">
    <source>
        <dbReference type="ARBA" id="ARBA00023319"/>
    </source>
</evidence>
<dbReference type="PROSITE" id="PS50835">
    <property type="entry name" value="IG_LIKE"/>
    <property type="match status" value="1"/>
</dbReference>
<dbReference type="EMBL" id="JAUYZG010000008">
    <property type="protein sequence ID" value="KAK2900876.1"/>
    <property type="molecule type" value="Genomic_DNA"/>
</dbReference>
<keyword evidence="3" id="KW-1133">Transmembrane helix</keyword>
<evidence type="ECO:0000313" key="6">
    <source>
        <dbReference type="Proteomes" id="UP001187343"/>
    </source>
</evidence>